<dbReference type="KEGG" id="fgr:FGSG_13235"/>
<keyword evidence="3" id="KW-1185">Reference proteome</keyword>
<name>I1S8Q7_GIBZE</name>
<dbReference type="EMBL" id="HG970335">
    <property type="protein sequence ID" value="CEF84841.1"/>
    <property type="molecule type" value="Genomic_DNA"/>
</dbReference>
<accession>A0A098DSK5</accession>
<dbReference type="RefSeq" id="XP_011327692.1">
    <property type="nucleotide sequence ID" value="XM_011329390.1"/>
</dbReference>
<reference evidence="1 3" key="3">
    <citation type="journal article" date="2015" name="BMC Genomics">
        <title>The completed genome sequence of the pathogenic ascomycete fungus Fusarium graminearum.</title>
        <authorList>
            <person name="King R."/>
            <person name="Urban M."/>
            <person name="Hammond-Kosack M.C."/>
            <person name="Hassani-Pak K."/>
            <person name="Hammond-Kosack K.E."/>
        </authorList>
    </citation>
    <scope>NUCLEOTIDE SEQUENCE [LARGE SCALE GENOMIC DNA]</scope>
    <source>
        <strain evidence="3">ATCC MYA-4620 / CBS 123657 / FGSC 9075 / NRRL 31084 / PH-1</strain>
        <strain evidence="1">PH-1</strain>
    </source>
</reference>
<organism evidence="1 3">
    <name type="scientific">Gibberella zeae (strain ATCC MYA-4620 / CBS 123657 / FGSC 9075 / NRRL 31084 / PH-1)</name>
    <name type="common">Wheat head blight fungus</name>
    <name type="synonym">Fusarium graminearum</name>
    <dbReference type="NCBI Taxonomy" id="229533"/>
    <lineage>
        <taxon>Eukaryota</taxon>
        <taxon>Fungi</taxon>
        <taxon>Dikarya</taxon>
        <taxon>Ascomycota</taxon>
        <taxon>Pezizomycotina</taxon>
        <taxon>Sordariomycetes</taxon>
        <taxon>Hypocreomycetidae</taxon>
        <taxon>Hypocreales</taxon>
        <taxon>Nectriaceae</taxon>
        <taxon>Fusarium</taxon>
    </lineage>
</organism>
<reference evidence="2" key="4">
    <citation type="submission" date="2017-01" db="UniProtKB">
        <authorList>
            <consortium name="EnsemblFungi"/>
        </authorList>
    </citation>
    <scope>IDENTIFICATION</scope>
    <source>
        <strain evidence="2">PH-1 / ATCC MYA-4620 / FGSC 9075 / NRRL 31084</strain>
    </source>
</reference>
<dbReference type="EnsemblFungi" id="CEF84841">
    <property type="protein sequence ID" value="CEF84841"/>
    <property type="gene ID" value="FGRRES_13235"/>
</dbReference>
<dbReference type="VEuPathDB" id="FungiDB:FGRAMPH1_01G25847"/>
<protein>
    <submittedName>
        <fullName evidence="1">Chromosome 4, complete genome</fullName>
    </submittedName>
</protein>
<dbReference type="HOGENOM" id="CLU_2236845_0_0_1"/>
<evidence type="ECO:0000313" key="3">
    <source>
        <dbReference type="Proteomes" id="UP000070720"/>
    </source>
</evidence>
<accession>I1S8Q7</accession>
<gene>
    <name evidence="1" type="ORF">FGRAMPH1_01T25847</name>
</gene>
<dbReference type="Proteomes" id="UP000070720">
    <property type="component" value="Chromosome 4"/>
</dbReference>
<reference evidence="2 3" key="1">
    <citation type="journal article" date="2007" name="Science">
        <title>The Fusarium graminearum genome reveals a link between localized polymorphism and pathogen specialization.</title>
        <authorList>
            <person name="Cuomo C.A."/>
            <person name="Gueldener U."/>
            <person name="Xu J.-R."/>
            <person name="Trail F."/>
            <person name="Turgeon B.G."/>
            <person name="Di Pietro A."/>
            <person name="Walton J.D."/>
            <person name="Ma L.-J."/>
            <person name="Baker S.E."/>
            <person name="Rep M."/>
            <person name="Adam G."/>
            <person name="Antoniw J."/>
            <person name="Baldwin T."/>
            <person name="Calvo S.E."/>
            <person name="Chang Y.-L."/>
            <person name="DeCaprio D."/>
            <person name="Gale L.R."/>
            <person name="Gnerre S."/>
            <person name="Goswami R.S."/>
            <person name="Hammond-Kosack K."/>
            <person name="Harris L.J."/>
            <person name="Hilburn K."/>
            <person name="Kennell J.C."/>
            <person name="Kroken S."/>
            <person name="Magnuson J.K."/>
            <person name="Mannhaupt G."/>
            <person name="Mauceli E.W."/>
            <person name="Mewes H.-W."/>
            <person name="Mitterbauer R."/>
            <person name="Muehlbauer G."/>
            <person name="Muensterkoetter M."/>
            <person name="Nelson D."/>
            <person name="O'Donnell K."/>
            <person name="Ouellet T."/>
            <person name="Qi W."/>
            <person name="Quesneville H."/>
            <person name="Roncero M.I.G."/>
            <person name="Seong K.-Y."/>
            <person name="Tetko I.V."/>
            <person name="Urban M."/>
            <person name="Waalwijk C."/>
            <person name="Ward T.J."/>
            <person name="Yao J."/>
            <person name="Birren B.W."/>
            <person name="Kistler H.C."/>
        </authorList>
    </citation>
    <scope>NUCLEOTIDE SEQUENCE [LARGE SCALE GENOMIC DNA]</scope>
    <source>
        <strain evidence="3">ATCC MYA-4620 / CBS 123657 / FGSC 9075 / NRRL 31084 / PH-1</strain>
        <strain evidence="2">PH-1 / ATCC MYA-4620 / FGSC 9075 / NRRL 31084</strain>
    </source>
</reference>
<dbReference type="InParanoid" id="I1S8Q7"/>
<proteinExistence type="predicted"/>
<sequence>MAVKDRDRPQGLYSKEHGGLYWTGPLTHESRMTPEGFHRFMSNTLISHGSEQDFQNIQRSWRCWGQRQAKGLGKGDDGAGVWSRMMWGKDHEASQDAATTTTGCP</sequence>
<evidence type="ECO:0000313" key="1">
    <source>
        <dbReference type="EMBL" id="CEF84841.1"/>
    </source>
</evidence>
<dbReference type="AlphaFoldDB" id="I1S8Q7"/>
<reference evidence="2 3" key="2">
    <citation type="journal article" date="2010" name="Nature">
        <title>Comparative genomics reveals mobile pathogenicity chromosomes in Fusarium.</title>
        <authorList>
            <person name="Ma L.J."/>
            <person name="van der Does H.C."/>
            <person name="Borkovich K.A."/>
            <person name="Coleman J.J."/>
            <person name="Daboussi M.J."/>
            <person name="Di Pietro A."/>
            <person name="Dufresne M."/>
            <person name="Freitag M."/>
            <person name="Grabherr M."/>
            <person name="Henrissat B."/>
            <person name="Houterman P.M."/>
            <person name="Kang S."/>
            <person name="Shim W.B."/>
            <person name="Woloshuk C."/>
            <person name="Xie X."/>
            <person name="Xu J.R."/>
            <person name="Antoniw J."/>
            <person name="Baker S.E."/>
            <person name="Bluhm B.H."/>
            <person name="Breakspear A."/>
            <person name="Brown D.W."/>
            <person name="Butchko R.A."/>
            <person name="Chapman S."/>
            <person name="Coulson R."/>
            <person name="Coutinho P.M."/>
            <person name="Danchin E.G."/>
            <person name="Diener A."/>
            <person name="Gale L.R."/>
            <person name="Gardiner D.M."/>
            <person name="Goff S."/>
            <person name="Hammond-Kosack K.E."/>
            <person name="Hilburn K."/>
            <person name="Hua-Van A."/>
            <person name="Jonkers W."/>
            <person name="Kazan K."/>
            <person name="Kodira C.D."/>
            <person name="Koehrsen M."/>
            <person name="Kumar L."/>
            <person name="Lee Y.H."/>
            <person name="Li L."/>
            <person name="Manners J.M."/>
            <person name="Miranda-Saavedra D."/>
            <person name="Mukherjee M."/>
            <person name="Park G."/>
            <person name="Park J."/>
            <person name="Park S.Y."/>
            <person name="Proctor R.H."/>
            <person name="Regev A."/>
            <person name="Ruiz-Roldan M.C."/>
            <person name="Sain D."/>
            <person name="Sakthikumar S."/>
            <person name="Sykes S."/>
            <person name="Schwartz D.C."/>
            <person name="Turgeon B.G."/>
            <person name="Wapinski I."/>
            <person name="Yoder O."/>
            <person name="Young S."/>
            <person name="Zeng Q."/>
            <person name="Zhou S."/>
            <person name="Galagan J."/>
            <person name="Cuomo C.A."/>
            <person name="Kistler H.C."/>
            <person name="Rep M."/>
        </authorList>
    </citation>
    <scope>GENOME REANNOTATION</scope>
    <source>
        <strain evidence="3">ATCC MYA-4620 / CBS 123657 / FGSC 9075 / NRRL 31084 / PH-1</strain>
        <strain evidence="2">PH-1 / ATCC MYA-4620 / FGSC 9075 / NRRL 31084</strain>
    </source>
</reference>
<evidence type="ECO:0000313" key="2">
    <source>
        <dbReference type="EnsemblFungi" id="CEF84841"/>
    </source>
</evidence>